<reference evidence="2" key="1">
    <citation type="journal article" date="2019" name="J. Bacteriol.">
        <title>A Mutagenic Screen Identifies a TonB-Dependent Receptor Required for the Lanthanide Metal Switch in the Type I Methanotroph 'Methylotuvimicrobium buryatense' 5GB1C.</title>
        <authorList>
            <person name="Groom J.D."/>
            <person name="Ford S.M."/>
            <person name="Pesesky M.W."/>
            <person name="Lidstrom M.E."/>
        </authorList>
    </citation>
    <scope>NUCLEOTIDE SEQUENCE [LARGE SCALE GENOMIC DNA]</scope>
    <source>
        <strain evidence="2">5GB1C</strain>
    </source>
</reference>
<evidence type="ECO:0000313" key="1">
    <source>
        <dbReference type="EMBL" id="QCW84761.1"/>
    </source>
</evidence>
<dbReference type="OrthoDB" id="9796690at2"/>
<dbReference type="AlphaFoldDB" id="A0A4P9UWA1"/>
<sequence length="53" mass="5725">MRSILQAQGTPIGPMDFLIAANALAIKATLVTNNTSEFQRVPGLRLEDWSIPG</sequence>
<dbReference type="Proteomes" id="UP000305881">
    <property type="component" value="Chromosome"/>
</dbReference>
<dbReference type="KEGG" id="mbur:EQU24_08065"/>
<dbReference type="EMBL" id="CP035467">
    <property type="protein sequence ID" value="QCW84761.1"/>
    <property type="molecule type" value="Genomic_DNA"/>
</dbReference>
<gene>
    <name evidence="1" type="ORF">EQU24_08065</name>
</gene>
<protein>
    <submittedName>
        <fullName evidence="1">Type II toxin-antitoxin system VapC family toxin</fullName>
    </submittedName>
</protein>
<keyword evidence="2" id="KW-1185">Reference proteome</keyword>
<evidence type="ECO:0000313" key="2">
    <source>
        <dbReference type="Proteomes" id="UP000305881"/>
    </source>
</evidence>
<name>A0A4P9UWA1_METBY</name>
<dbReference type="Gene3D" id="3.40.50.1010">
    <property type="entry name" value="5'-nuclease"/>
    <property type="match status" value="1"/>
</dbReference>
<dbReference type="InterPro" id="IPR029060">
    <property type="entry name" value="PIN-like_dom_sf"/>
</dbReference>
<dbReference type="SUPFAM" id="SSF88723">
    <property type="entry name" value="PIN domain-like"/>
    <property type="match status" value="1"/>
</dbReference>
<organism evidence="1 2">
    <name type="scientific">Methylotuvimicrobium buryatense</name>
    <name type="common">Methylomicrobium buryatense</name>
    <dbReference type="NCBI Taxonomy" id="95641"/>
    <lineage>
        <taxon>Bacteria</taxon>
        <taxon>Pseudomonadati</taxon>
        <taxon>Pseudomonadota</taxon>
        <taxon>Gammaproteobacteria</taxon>
        <taxon>Methylococcales</taxon>
        <taxon>Methylococcaceae</taxon>
        <taxon>Methylotuvimicrobium</taxon>
    </lineage>
</organism>
<proteinExistence type="predicted"/>
<accession>A0A4P9UWA1</accession>